<dbReference type="Gramene" id="PSS33520">
    <property type="protein sequence ID" value="PSS33520"/>
    <property type="gene ID" value="CEY00_Acc03907"/>
</dbReference>
<accession>A0A2R6RU31</accession>
<evidence type="ECO:0000313" key="3">
    <source>
        <dbReference type="EMBL" id="PSS33520.1"/>
    </source>
</evidence>
<protein>
    <submittedName>
        <fullName evidence="3">Sigma factor binding protein</fullName>
    </submittedName>
</protein>
<dbReference type="InParanoid" id="A0A2R6RU31"/>
<dbReference type="Proteomes" id="UP000241394">
    <property type="component" value="Chromosome LG3"/>
</dbReference>
<evidence type="ECO:0000259" key="2">
    <source>
        <dbReference type="Pfam" id="PF05678"/>
    </source>
</evidence>
<dbReference type="InterPro" id="IPR008889">
    <property type="entry name" value="VQ"/>
</dbReference>
<dbReference type="PANTHER" id="PTHR33624:SF2">
    <property type="entry name" value="SIGMA FACTOR BINDING PROTEIN 1, CHLOROPLASTIC"/>
    <property type="match status" value="1"/>
</dbReference>
<name>A0A2R6RU31_ACTCC</name>
<dbReference type="Pfam" id="PF05678">
    <property type="entry name" value="VQ"/>
    <property type="match status" value="1"/>
</dbReference>
<dbReference type="OMA" id="RFHALDS"/>
<sequence length="135" mass="14958">MNKPLTVHEKKATKQSKAKKKQVKVVYISNPMKVKASASEFMALVQELTGRDASVPAPTEYSESDSVGSHPTMVPDGVKEINDDDHSSIEVPKRSDPTFDPYDDVFVPQMLENFSGFFPSSLIYESPHVDGLRSL</sequence>
<dbReference type="AlphaFoldDB" id="A0A2R6RU31"/>
<evidence type="ECO:0000313" key="4">
    <source>
        <dbReference type="Proteomes" id="UP000241394"/>
    </source>
</evidence>
<gene>
    <name evidence="3" type="ORF">CEY00_Acc03907</name>
</gene>
<dbReference type="OrthoDB" id="665788at2759"/>
<dbReference type="FunCoup" id="A0A2R6RU31">
    <property type="interactions" value="115"/>
</dbReference>
<feature type="domain" description="VQ" evidence="2">
    <location>
        <begin position="28"/>
        <end position="54"/>
    </location>
</feature>
<feature type="compositionally biased region" description="Basic and acidic residues" evidence="1">
    <location>
        <begin position="77"/>
        <end position="96"/>
    </location>
</feature>
<dbReference type="InterPro" id="IPR039335">
    <property type="entry name" value="SIB1/2"/>
</dbReference>
<keyword evidence="4" id="KW-1185">Reference proteome</keyword>
<comment type="caution">
    <text evidence="3">The sequence shown here is derived from an EMBL/GenBank/DDBJ whole genome shotgun (WGS) entry which is preliminary data.</text>
</comment>
<dbReference type="EMBL" id="NKQK01000003">
    <property type="protein sequence ID" value="PSS33520.1"/>
    <property type="molecule type" value="Genomic_DNA"/>
</dbReference>
<proteinExistence type="predicted"/>
<evidence type="ECO:0000256" key="1">
    <source>
        <dbReference type="SAM" id="MobiDB-lite"/>
    </source>
</evidence>
<dbReference type="PANTHER" id="PTHR33624">
    <property type="entry name" value="SIGMA FACTOR BINDING PROTEIN 1, CHLOROPLASTIC"/>
    <property type="match status" value="1"/>
</dbReference>
<dbReference type="STRING" id="1590841.A0A2R6RU31"/>
<organism evidence="3 4">
    <name type="scientific">Actinidia chinensis var. chinensis</name>
    <name type="common">Chinese soft-hair kiwi</name>
    <dbReference type="NCBI Taxonomy" id="1590841"/>
    <lineage>
        <taxon>Eukaryota</taxon>
        <taxon>Viridiplantae</taxon>
        <taxon>Streptophyta</taxon>
        <taxon>Embryophyta</taxon>
        <taxon>Tracheophyta</taxon>
        <taxon>Spermatophyta</taxon>
        <taxon>Magnoliopsida</taxon>
        <taxon>eudicotyledons</taxon>
        <taxon>Gunneridae</taxon>
        <taxon>Pentapetalae</taxon>
        <taxon>asterids</taxon>
        <taxon>Ericales</taxon>
        <taxon>Actinidiaceae</taxon>
        <taxon>Actinidia</taxon>
    </lineage>
</organism>
<reference evidence="4" key="2">
    <citation type="journal article" date="2018" name="BMC Genomics">
        <title>A manually annotated Actinidia chinensis var. chinensis (kiwifruit) genome highlights the challenges associated with draft genomes and gene prediction in plants.</title>
        <authorList>
            <person name="Pilkington S.M."/>
            <person name="Crowhurst R."/>
            <person name="Hilario E."/>
            <person name="Nardozza S."/>
            <person name="Fraser L."/>
            <person name="Peng Y."/>
            <person name="Gunaseelan K."/>
            <person name="Simpson R."/>
            <person name="Tahir J."/>
            <person name="Deroles S.C."/>
            <person name="Templeton K."/>
            <person name="Luo Z."/>
            <person name="Davy M."/>
            <person name="Cheng C."/>
            <person name="McNeilage M."/>
            <person name="Scaglione D."/>
            <person name="Liu Y."/>
            <person name="Zhang Q."/>
            <person name="Datson P."/>
            <person name="De Silva N."/>
            <person name="Gardiner S.E."/>
            <person name="Bassett H."/>
            <person name="Chagne D."/>
            <person name="McCallum J."/>
            <person name="Dzierzon H."/>
            <person name="Deng C."/>
            <person name="Wang Y.Y."/>
            <person name="Barron L."/>
            <person name="Manako K."/>
            <person name="Bowen J."/>
            <person name="Foster T.M."/>
            <person name="Erridge Z.A."/>
            <person name="Tiffin H."/>
            <person name="Waite C.N."/>
            <person name="Davies K.M."/>
            <person name="Grierson E.P."/>
            <person name="Laing W.A."/>
            <person name="Kirk R."/>
            <person name="Chen X."/>
            <person name="Wood M."/>
            <person name="Montefiori M."/>
            <person name="Brummell D.A."/>
            <person name="Schwinn K.E."/>
            <person name="Catanach A."/>
            <person name="Fullerton C."/>
            <person name="Li D."/>
            <person name="Meiyalaghan S."/>
            <person name="Nieuwenhuizen N."/>
            <person name="Read N."/>
            <person name="Prakash R."/>
            <person name="Hunter D."/>
            <person name="Zhang H."/>
            <person name="McKenzie M."/>
            <person name="Knabel M."/>
            <person name="Harris A."/>
            <person name="Allan A.C."/>
            <person name="Gleave A."/>
            <person name="Chen A."/>
            <person name="Janssen B.J."/>
            <person name="Plunkett B."/>
            <person name="Ampomah-Dwamena C."/>
            <person name="Voogd C."/>
            <person name="Leif D."/>
            <person name="Lafferty D."/>
            <person name="Souleyre E.J.F."/>
            <person name="Varkonyi-Gasic E."/>
            <person name="Gambi F."/>
            <person name="Hanley J."/>
            <person name="Yao J.L."/>
            <person name="Cheung J."/>
            <person name="David K.M."/>
            <person name="Warren B."/>
            <person name="Marsh K."/>
            <person name="Snowden K.C."/>
            <person name="Lin-Wang K."/>
            <person name="Brian L."/>
            <person name="Martinez-Sanchez M."/>
            <person name="Wang M."/>
            <person name="Ileperuma N."/>
            <person name="Macnee N."/>
            <person name="Campin R."/>
            <person name="McAtee P."/>
            <person name="Drummond R.S.M."/>
            <person name="Espley R.V."/>
            <person name="Ireland H.S."/>
            <person name="Wu R."/>
            <person name="Atkinson R.G."/>
            <person name="Karunairetnam S."/>
            <person name="Bulley S."/>
            <person name="Chunkath S."/>
            <person name="Hanley Z."/>
            <person name="Storey R."/>
            <person name="Thrimawithana A.H."/>
            <person name="Thomson S."/>
            <person name="David C."/>
            <person name="Testolin R."/>
            <person name="Huang H."/>
            <person name="Hellens R.P."/>
            <person name="Schaffer R.J."/>
        </authorList>
    </citation>
    <scope>NUCLEOTIDE SEQUENCE [LARGE SCALE GENOMIC DNA]</scope>
    <source>
        <strain evidence="4">cv. Red5</strain>
    </source>
</reference>
<feature type="region of interest" description="Disordered" evidence="1">
    <location>
        <begin position="53"/>
        <end position="96"/>
    </location>
</feature>
<reference evidence="3 4" key="1">
    <citation type="submission" date="2017-07" db="EMBL/GenBank/DDBJ databases">
        <title>An improved, manually edited Actinidia chinensis var. chinensis (kiwifruit) genome highlights the challenges associated with draft genomes and gene prediction in plants.</title>
        <authorList>
            <person name="Pilkington S."/>
            <person name="Crowhurst R."/>
            <person name="Hilario E."/>
            <person name="Nardozza S."/>
            <person name="Fraser L."/>
            <person name="Peng Y."/>
            <person name="Gunaseelan K."/>
            <person name="Simpson R."/>
            <person name="Tahir J."/>
            <person name="Deroles S."/>
            <person name="Templeton K."/>
            <person name="Luo Z."/>
            <person name="Davy M."/>
            <person name="Cheng C."/>
            <person name="Mcneilage M."/>
            <person name="Scaglione D."/>
            <person name="Liu Y."/>
            <person name="Zhang Q."/>
            <person name="Datson P."/>
            <person name="De Silva N."/>
            <person name="Gardiner S."/>
            <person name="Bassett H."/>
            <person name="Chagne D."/>
            <person name="Mccallum J."/>
            <person name="Dzierzon H."/>
            <person name="Deng C."/>
            <person name="Wang Y.-Y."/>
            <person name="Barron N."/>
            <person name="Manako K."/>
            <person name="Bowen J."/>
            <person name="Foster T."/>
            <person name="Erridge Z."/>
            <person name="Tiffin H."/>
            <person name="Waite C."/>
            <person name="Davies K."/>
            <person name="Grierson E."/>
            <person name="Laing W."/>
            <person name="Kirk R."/>
            <person name="Chen X."/>
            <person name="Wood M."/>
            <person name="Montefiori M."/>
            <person name="Brummell D."/>
            <person name="Schwinn K."/>
            <person name="Catanach A."/>
            <person name="Fullerton C."/>
            <person name="Li D."/>
            <person name="Meiyalaghan S."/>
            <person name="Nieuwenhuizen N."/>
            <person name="Read N."/>
            <person name="Prakash R."/>
            <person name="Hunter D."/>
            <person name="Zhang H."/>
            <person name="Mckenzie M."/>
            <person name="Knabel M."/>
            <person name="Harris A."/>
            <person name="Allan A."/>
            <person name="Chen A."/>
            <person name="Janssen B."/>
            <person name="Plunkett B."/>
            <person name="Dwamena C."/>
            <person name="Voogd C."/>
            <person name="Leif D."/>
            <person name="Lafferty D."/>
            <person name="Souleyre E."/>
            <person name="Varkonyi-Gasic E."/>
            <person name="Gambi F."/>
            <person name="Hanley J."/>
            <person name="Yao J.-L."/>
            <person name="Cheung J."/>
            <person name="David K."/>
            <person name="Warren B."/>
            <person name="Marsh K."/>
            <person name="Snowden K."/>
            <person name="Lin-Wang K."/>
            <person name="Brian L."/>
            <person name="Martinez-Sanchez M."/>
            <person name="Wang M."/>
            <person name="Ileperuma N."/>
            <person name="Macnee N."/>
            <person name="Campin R."/>
            <person name="Mcatee P."/>
            <person name="Drummond R."/>
            <person name="Espley R."/>
            <person name="Ireland H."/>
            <person name="Wu R."/>
            <person name="Atkinson R."/>
            <person name="Karunairetnam S."/>
            <person name="Bulley S."/>
            <person name="Chunkath S."/>
            <person name="Hanley Z."/>
            <person name="Storey R."/>
            <person name="Thrimawithana A."/>
            <person name="Thomson S."/>
            <person name="David C."/>
            <person name="Testolin R."/>
        </authorList>
    </citation>
    <scope>NUCLEOTIDE SEQUENCE [LARGE SCALE GENOMIC DNA]</scope>
    <source>
        <strain evidence="4">cv. Red5</strain>
        <tissue evidence="3">Young leaf</tissue>
    </source>
</reference>